<dbReference type="RefSeq" id="WP_069156098.1">
    <property type="nucleotide sequence ID" value="NZ_DBFYTC010000148.1"/>
</dbReference>
<dbReference type="InterPro" id="IPR050300">
    <property type="entry name" value="GDXG_lipolytic_enzyme"/>
</dbReference>
<evidence type="ECO:0000259" key="2">
    <source>
        <dbReference type="Pfam" id="PF07859"/>
    </source>
</evidence>
<dbReference type="PANTHER" id="PTHR48081:SF8">
    <property type="entry name" value="ALPHA_BETA HYDROLASE FOLD-3 DOMAIN-CONTAINING PROTEIN-RELATED"/>
    <property type="match status" value="1"/>
</dbReference>
<accession>A0A1E3AXU5</accession>
<dbReference type="InterPro" id="IPR029058">
    <property type="entry name" value="AB_hydrolase_fold"/>
</dbReference>
<evidence type="ECO:0000313" key="3">
    <source>
        <dbReference type="EMBL" id="ODM13484.1"/>
    </source>
</evidence>
<name>A0A1E3AXU5_9FIRM</name>
<feature type="domain" description="Alpha/beta hydrolase fold-3" evidence="2">
    <location>
        <begin position="76"/>
        <end position="282"/>
    </location>
</feature>
<gene>
    <name evidence="3" type="primary">nlhH_3</name>
    <name evidence="3" type="ORF">BEH84_01199</name>
</gene>
<evidence type="ECO:0000256" key="1">
    <source>
        <dbReference type="ARBA" id="ARBA00022801"/>
    </source>
</evidence>
<dbReference type="AlphaFoldDB" id="A0A1E3AXU5"/>
<dbReference type="Gene3D" id="3.40.50.1820">
    <property type="entry name" value="alpha/beta hydrolase"/>
    <property type="match status" value="1"/>
</dbReference>
<comment type="caution">
    <text evidence="3">The sequence shown here is derived from an EMBL/GenBank/DDBJ whole genome shotgun (WGS) entry which is preliminary data.</text>
</comment>
<dbReference type="GO" id="GO:0106435">
    <property type="term" value="F:carboxylesterase activity"/>
    <property type="evidence" value="ECO:0007669"/>
    <property type="project" value="UniProtKB-EC"/>
</dbReference>
<proteinExistence type="predicted"/>
<dbReference type="EC" id="3.1.1.1" evidence="3"/>
<sequence>MEQYNIHPDFLKYKITPPLNPAFLPAVQFFMKRMQDMVKIPEGLKETRRKIPGYQDVPVGISIFEPEEEREPLPALVYFHGGAFALQSAPCHKKLSCSYALNTPCKVVSVDYRLLPENTFPIGLEDCFAAYRWVLENAAQLGISPNRIAVGGDSAGGALSAGVCLLARDRGIPVPCFQMLIYPVMDERQNSASMKKYNDTPLWNSRLNAKMWKMYLKDGLPVEKGYASPAEAVSLEGMPPAYVEVAEYDCLRDEGIAFAKALKDSGIPAELYETKRTVHGFEIAEKNEIVKESVDRRIKKLRSVFQ</sequence>
<organism evidence="3 4">
    <name type="scientific">Eisenbergiella tayi</name>
    <dbReference type="NCBI Taxonomy" id="1432052"/>
    <lineage>
        <taxon>Bacteria</taxon>
        <taxon>Bacillati</taxon>
        <taxon>Bacillota</taxon>
        <taxon>Clostridia</taxon>
        <taxon>Lachnospirales</taxon>
        <taxon>Lachnospiraceae</taxon>
        <taxon>Eisenbergiella</taxon>
    </lineage>
</organism>
<keyword evidence="1 3" id="KW-0378">Hydrolase</keyword>
<dbReference type="Pfam" id="PF07859">
    <property type="entry name" value="Abhydrolase_3"/>
    <property type="match status" value="1"/>
</dbReference>
<dbReference type="SUPFAM" id="SSF53474">
    <property type="entry name" value="alpha/beta-Hydrolases"/>
    <property type="match status" value="1"/>
</dbReference>
<evidence type="ECO:0000313" key="4">
    <source>
        <dbReference type="Proteomes" id="UP000095003"/>
    </source>
</evidence>
<protein>
    <submittedName>
        <fullName evidence="3">Carboxylesterase NlhH</fullName>
        <ecNumber evidence="3">3.1.1.1</ecNumber>
    </submittedName>
</protein>
<dbReference type="GeneID" id="93299698"/>
<dbReference type="PANTHER" id="PTHR48081">
    <property type="entry name" value="AB HYDROLASE SUPERFAMILY PROTEIN C4A8.06C"/>
    <property type="match status" value="1"/>
</dbReference>
<dbReference type="Proteomes" id="UP000095003">
    <property type="component" value="Unassembled WGS sequence"/>
</dbReference>
<dbReference type="EMBL" id="MCGI01000001">
    <property type="protein sequence ID" value="ODM13484.1"/>
    <property type="molecule type" value="Genomic_DNA"/>
</dbReference>
<dbReference type="InterPro" id="IPR013094">
    <property type="entry name" value="AB_hydrolase_3"/>
</dbReference>
<reference evidence="3 4" key="1">
    <citation type="submission" date="2016-07" db="EMBL/GenBank/DDBJ databases">
        <title>Characterization of isolates of Eisenbergiella tayi derived from blood cultures, using whole genome sequencing.</title>
        <authorList>
            <person name="Burdz T."/>
            <person name="Wiebe D."/>
            <person name="Huynh C."/>
            <person name="Bernard K."/>
        </authorList>
    </citation>
    <scope>NUCLEOTIDE SEQUENCE [LARGE SCALE GENOMIC DNA]</scope>
    <source>
        <strain evidence="3 4">NML 120489</strain>
    </source>
</reference>